<sequence length="168" mass="18860">MILLHGIITPHLSNCTHLQHLDLGCNHFSGEFPEISSLTHLQFLNLNLSGFSGKFPYKLLQNLTNLTYLSLGDNPFEITPFPSQILNLEKLQPLYLSNSNIQGTILEEIGNLEKLQSLELSDNYLVGEIPPAITELINLQELELYDNELTRSFPVGFGNLVNLVKLDV</sequence>
<evidence type="ECO:0000313" key="1">
    <source>
        <dbReference type="EMBL" id="KAI3716147.1"/>
    </source>
</evidence>
<evidence type="ECO:0000313" key="2">
    <source>
        <dbReference type="Proteomes" id="UP001055879"/>
    </source>
</evidence>
<accession>A0ACB9B145</accession>
<reference evidence="2" key="1">
    <citation type="journal article" date="2022" name="Mol. Ecol. Resour.">
        <title>The genomes of chicory, endive, great burdock and yacon provide insights into Asteraceae palaeo-polyploidization history and plant inulin production.</title>
        <authorList>
            <person name="Fan W."/>
            <person name="Wang S."/>
            <person name="Wang H."/>
            <person name="Wang A."/>
            <person name="Jiang F."/>
            <person name="Liu H."/>
            <person name="Zhao H."/>
            <person name="Xu D."/>
            <person name="Zhang Y."/>
        </authorList>
    </citation>
    <scope>NUCLEOTIDE SEQUENCE [LARGE SCALE GENOMIC DNA]</scope>
    <source>
        <strain evidence="2">cv. Niubang</strain>
    </source>
</reference>
<name>A0ACB9B145_ARCLA</name>
<organism evidence="1 2">
    <name type="scientific">Arctium lappa</name>
    <name type="common">Greater burdock</name>
    <name type="synonym">Lappa major</name>
    <dbReference type="NCBI Taxonomy" id="4217"/>
    <lineage>
        <taxon>Eukaryota</taxon>
        <taxon>Viridiplantae</taxon>
        <taxon>Streptophyta</taxon>
        <taxon>Embryophyta</taxon>
        <taxon>Tracheophyta</taxon>
        <taxon>Spermatophyta</taxon>
        <taxon>Magnoliopsida</taxon>
        <taxon>eudicotyledons</taxon>
        <taxon>Gunneridae</taxon>
        <taxon>Pentapetalae</taxon>
        <taxon>asterids</taxon>
        <taxon>campanulids</taxon>
        <taxon>Asterales</taxon>
        <taxon>Asteraceae</taxon>
        <taxon>Carduoideae</taxon>
        <taxon>Cardueae</taxon>
        <taxon>Arctiinae</taxon>
        <taxon>Arctium</taxon>
    </lineage>
</organism>
<gene>
    <name evidence="1" type="ORF">L6452_23273</name>
</gene>
<dbReference type="Proteomes" id="UP001055879">
    <property type="component" value="Linkage Group LG07"/>
</dbReference>
<protein>
    <submittedName>
        <fullName evidence="1">Uncharacterized protein</fullName>
    </submittedName>
</protein>
<proteinExistence type="predicted"/>
<keyword evidence="2" id="KW-1185">Reference proteome</keyword>
<reference evidence="1 2" key="2">
    <citation type="journal article" date="2022" name="Mol. Ecol. Resour.">
        <title>The genomes of chicory, endive, great burdock and yacon provide insights into Asteraceae paleo-polyploidization history and plant inulin production.</title>
        <authorList>
            <person name="Fan W."/>
            <person name="Wang S."/>
            <person name="Wang H."/>
            <person name="Wang A."/>
            <person name="Jiang F."/>
            <person name="Liu H."/>
            <person name="Zhao H."/>
            <person name="Xu D."/>
            <person name="Zhang Y."/>
        </authorList>
    </citation>
    <scope>NUCLEOTIDE SEQUENCE [LARGE SCALE GENOMIC DNA]</scope>
    <source>
        <strain evidence="2">cv. Niubang</strain>
    </source>
</reference>
<comment type="caution">
    <text evidence="1">The sequence shown here is derived from an EMBL/GenBank/DDBJ whole genome shotgun (WGS) entry which is preliminary data.</text>
</comment>
<dbReference type="EMBL" id="CM042053">
    <property type="protein sequence ID" value="KAI3716147.1"/>
    <property type="molecule type" value="Genomic_DNA"/>
</dbReference>